<name>C6C6X9_MUSP7</name>
<feature type="compositionally biased region" description="Basic and acidic residues" evidence="7">
    <location>
        <begin position="627"/>
        <end position="637"/>
    </location>
</feature>
<dbReference type="GO" id="GO:0006260">
    <property type="term" value="P:DNA replication"/>
    <property type="evidence" value="ECO:0007669"/>
    <property type="project" value="UniProtKB-KW"/>
</dbReference>
<dbReference type="KEGG" id="dda:Dd703_2086"/>
<proteinExistence type="inferred from homology"/>
<dbReference type="EMBL" id="CP001654">
    <property type="protein sequence ID" value="ACS85873.1"/>
    <property type="molecule type" value="Genomic_DNA"/>
</dbReference>
<feature type="region of interest" description="Disordered" evidence="7">
    <location>
        <begin position="592"/>
        <end position="660"/>
    </location>
</feature>
<evidence type="ECO:0000256" key="1">
    <source>
        <dbReference type="ARBA" id="ARBA00003293"/>
    </source>
</evidence>
<dbReference type="AlphaFoldDB" id="C6C6X9"/>
<dbReference type="Proteomes" id="UP000002734">
    <property type="component" value="Chromosome"/>
</dbReference>
<protein>
    <submittedName>
        <fullName evidence="9">Replication gene A</fullName>
    </submittedName>
</protein>
<evidence type="ECO:0000259" key="8">
    <source>
        <dbReference type="Pfam" id="PF05840"/>
    </source>
</evidence>
<comment type="similarity">
    <text evidence="2">Belongs to the phage GPA family.</text>
</comment>
<feature type="compositionally biased region" description="Basic and acidic residues" evidence="7">
    <location>
        <begin position="592"/>
        <end position="601"/>
    </location>
</feature>
<accession>C6C6X9</accession>
<evidence type="ECO:0000313" key="10">
    <source>
        <dbReference type="Proteomes" id="UP000002734"/>
    </source>
</evidence>
<keyword evidence="3" id="KW-0235">DNA replication</keyword>
<feature type="compositionally biased region" description="Polar residues" evidence="7">
    <location>
        <begin position="603"/>
        <end position="612"/>
    </location>
</feature>
<sequence length="730" mass="84075">MGLYRHITSDDWCYDWNVPRQAIGAQLCQLPTDMMRQGQAVLFQLNSLPRCLSARFRQRFEYLKRQHGLQRAFRYLLNIVHDRLWPRIHAVQRQYCLDTTASCRLLSESEHYHQLPDMSDNRLRRFAARIAALFNDAYNTLSEHFLQRYPEAANQQQFSNDVQQTFYGELSHMALSLHITPVNWSHYQRSTLTLPQAFAGLIRLVTPRWWERQLRIQRNRWREALFIACGEVNRATTPYISRQSLLDIRARRLATMDYLKRCELENIQNGERTDLLDKVMSSVANPDIRRMELMTIIAGIERYAATHNHIGMFITLTAPGKYHPTRTRPGGHQVVMNRQWLPESPSPKATQRYLVNLWGKIRTALKDRRLPLYGLRVVEPHHDGTPHWHMMLYCDPAQRAVIVDILRRYILRDEENLTARQADARFNCRHLNKGGAAAYIAKYVAKNIDGYALDNETDHETGKPLKDVAAAVSAWASLWRIPQFHFIGLPTLGAYRECRRIRARSLSNPLDEQAETVRIAADAGDFAAYIHAQGGANTPRQQQAVRVARVNSHRLNAYDETITRTVGIFSSHRGSQHIVVTRPDEWRIVPKQPRHDAEGDTRTPWSSVNNCGRRTFGNLSGGVPDATQRESADENKEGGIQSFTFSQPDKKPLDKKPPDVSVFHDIPRAPSARLSYHQRNHLASLAPQMQQRGIHSSRWEREALARGANVIIDSQLLDEFKNKSISAFDE</sequence>
<keyword evidence="5" id="KW-0255">Endonuclease</keyword>
<evidence type="ECO:0000313" key="9">
    <source>
        <dbReference type="EMBL" id="ACS85873.1"/>
    </source>
</evidence>
<dbReference type="GO" id="GO:0004519">
    <property type="term" value="F:endonuclease activity"/>
    <property type="evidence" value="ECO:0007669"/>
    <property type="project" value="UniProtKB-KW"/>
</dbReference>
<evidence type="ECO:0000256" key="7">
    <source>
        <dbReference type="SAM" id="MobiDB-lite"/>
    </source>
</evidence>
<feature type="compositionally biased region" description="Basic and acidic residues" evidence="7">
    <location>
        <begin position="648"/>
        <end position="658"/>
    </location>
</feature>
<organism evidence="9 10">
    <name type="scientific">Musicola paradisiaca (strain Ech703)</name>
    <name type="common">Dickeya paradisiaca</name>
    <name type="synonym">Dickeya dadantii</name>
    <dbReference type="NCBI Taxonomy" id="579405"/>
    <lineage>
        <taxon>Bacteria</taxon>
        <taxon>Pseudomonadati</taxon>
        <taxon>Pseudomonadota</taxon>
        <taxon>Gammaproteobacteria</taxon>
        <taxon>Enterobacterales</taxon>
        <taxon>Pectobacteriaceae</taxon>
        <taxon>Musicola</taxon>
    </lineage>
</organism>
<reference evidence="9" key="1">
    <citation type="submission" date="2009-06" db="EMBL/GenBank/DDBJ databases">
        <title>Complete sequence of Dickeya dadantii Ech703.</title>
        <authorList>
            <consortium name="US DOE Joint Genome Institute"/>
            <person name="Lucas S."/>
            <person name="Copeland A."/>
            <person name="Lapidus A."/>
            <person name="Glavina del Rio T."/>
            <person name="Dalin E."/>
            <person name="Tice H."/>
            <person name="Bruce D."/>
            <person name="Goodwin L."/>
            <person name="Pitluck S."/>
            <person name="Chertkov O."/>
            <person name="Brettin T."/>
            <person name="Detter J.C."/>
            <person name="Han C."/>
            <person name="Larimer F."/>
            <person name="Land M."/>
            <person name="Hauser L."/>
            <person name="Kyrpides N."/>
            <person name="Mikhailova N."/>
            <person name="Balakrishnan V."/>
            <person name="Glasner J."/>
            <person name="Perna N.T."/>
        </authorList>
    </citation>
    <scope>NUCLEOTIDE SEQUENCE [LARGE SCALE GENOMIC DNA]</scope>
    <source>
        <strain evidence="9">Ech703</strain>
    </source>
</reference>
<keyword evidence="10" id="KW-1185">Reference proteome</keyword>
<evidence type="ECO:0000256" key="5">
    <source>
        <dbReference type="ARBA" id="ARBA00022759"/>
    </source>
</evidence>
<dbReference type="Pfam" id="PF05840">
    <property type="entry name" value="Phage_GPA"/>
    <property type="match status" value="1"/>
</dbReference>
<feature type="domain" description="Replication gene A protein-like" evidence="8">
    <location>
        <begin position="123"/>
        <end position="451"/>
    </location>
</feature>
<evidence type="ECO:0000256" key="6">
    <source>
        <dbReference type="ARBA" id="ARBA00022801"/>
    </source>
</evidence>
<dbReference type="HOGENOM" id="CLU_013772_3_1_6"/>
<evidence type="ECO:0000256" key="2">
    <source>
        <dbReference type="ARBA" id="ARBA00009260"/>
    </source>
</evidence>
<dbReference type="InterPro" id="IPR008766">
    <property type="entry name" value="Replication_gene_A-like"/>
</dbReference>
<dbReference type="STRING" id="579405.Dd703_2086"/>
<evidence type="ECO:0000256" key="4">
    <source>
        <dbReference type="ARBA" id="ARBA00022722"/>
    </source>
</evidence>
<dbReference type="eggNOG" id="ENOG502Z7TX">
    <property type="taxonomic scope" value="Bacteria"/>
</dbReference>
<keyword evidence="6" id="KW-0378">Hydrolase</keyword>
<keyword evidence="4" id="KW-0540">Nuclease</keyword>
<comment type="function">
    <text evidence="1">Possible endonuclease which induces a single-strand cut and initiates DNA replication.</text>
</comment>
<dbReference type="GO" id="GO:0016787">
    <property type="term" value="F:hydrolase activity"/>
    <property type="evidence" value="ECO:0007669"/>
    <property type="project" value="UniProtKB-KW"/>
</dbReference>
<gene>
    <name evidence="9" type="ordered locus">Dd703_2086</name>
</gene>
<evidence type="ECO:0000256" key="3">
    <source>
        <dbReference type="ARBA" id="ARBA00022705"/>
    </source>
</evidence>